<keyword evidence="1" id="KW-1133">Transmembrane helix</keyword>
<organism evidence="2 3">
    <name type="scientific">Alcanivorax sediminis</name>
    <dbReference type="NCBI Taxonomy" id="2663008"/>
    <lineage>
        <taxon>Bacteria</taxon>
        <taxon>Pseudomonadati</taxon>
        <taxon>Pseudomonadota</taxon>
        <taxon>Gammaproteobacteria</taxon>
        <taxon>Oceanospirillales</taxon>
        <taxon>Alcanivoracaceae</taxon>
        <taxon>Alcanivorax</taxon>
    </lineage>
</organism>
<dbReference type="RefSeq" id="WP_153499114.1">
    <property type="nucleotide sequence ID" value="NZ_WIRE01000001.1"/>
</dbReference>
<keyword evidence="3" id="KW-1185">Reference proteome</keyword>
<reference evidence="2 3" key="1">
    <citation type="submission" date="2019-10" db="EMBL/GenBank/DDBJ databases">
        <title>Alcanivorax sp.PA15-N-34 draft genome sequence.</title>
        <authorList>
            <person name="Liao X."/>
            <person name="Shao Z."/>
        </authorList>
    </citation>
    <scope>NUCLEOTIDE SEQUENCE [LARGE SCALE GENOMIC DNA]</scope>
    <source>
        <strain evidence="2 3">PA15-N-34</strain>
    </source>
</reference>
<proteinExistence type="predicted"/>
<dbReference type="EMBL" id="WIRE01000001">
    <property type="protein sequence ID" value="MQX52397.1"/>
    <property type="molecule type" value="Genomic_DNA"/>
</dbReference>
<evidence type="ECO:0000256" key="1">
    <source>
        <dbReference type="SAM" id="Phobius"/>
    </source>
</evidence>
<comment type="caution">
    <text evidence="2">The sequence shown here is derived from an EMBL/GenBank/DDBJ whole genome shotgun (WGS) entry which is preliminary data.</text>
</comment>
<accession>A0A6N7LQ69</accession>
<keyword evidence="1" id="KW-0472">Membrane</keyword>
<evidence type="ECO:0000313" key="2">
    <source>
        <dbReference type="EMBL" id="MQX52397.1"/>
    </source>
</evidence>
<evidence type="ECO:0000313" key="3">
    <source>
        <dbReference type="Proteomes" id="UP000469421"/>
    </source>
</evidence>
<gene>
    <name evidence="2" type="ORF">GFN93_03995</name>
</gene>
<feature type="transmembrane region" description="Helical" evidence="1">
    <location>
        <begin position="15"/>
        <end position="36"/>
    </location>
</feature>
<dbReference type="Proteomes" id="UP000469421">
    <property type="component" value="Unassembled WGS sequence"/>
</dbReference>
<dbReference type="AlphaFoldDB" id="A0A6N7LQ69"/>
<protein>
    <submittedName>
        <fullName evidence="2">Uncharacterized protein</fullName>
    </submittedName>
</protein>
<sequence length="584" mass="59469">MSRPGTITSPFRQRGALTIITPLLMLVVIILSVMALDGARLYSLRGDMQAQVNVAAQAGASATQSCGGLAPSTTLIRQRALTAALAQGYGGEEDALVVQTGVIEAPAGDNVLAFRPVSFIEESNAVLVSYTRSEPISLLLPESVFGTLDITVNAAARKEVTATLSAAGSTASVDAGVVGALLGAVLGDPGYVLDPTDLDSLRNTTVELGELLTQLGVADVAELLTLDGQELAAGLRDVAGVASPVGQVLDDLLAANGISTVQVSEVLEVVEGTQVPADSEFPLYDMLISLVLNVAETQQDGMGGFLDVPLDLDLNTGLANVVADVDLHVGEPPKVVSGPARQDSEGNWRTRFYSPDVSLLVTAQIELLSLGLVDAATLTLPLAVNAGGAEGAFVGARCATGTRNDVAVILDLERSVARLGSGAIDPDDGQIVPQAVSLTVLSGALLPVPVLEGEVMVSGEVPGVTERNVVISDDYPLYCDSVAGCSSNEYSDTGDGVGGLDLDVDLSNTVALGGGLPLGVLLTPLVNLLESVLGEVVEGLAATLINPLLDAMGVGLGGVKVTLSNATQGSSQVIENVPVLAAGN</sequence>
<name>A0A6N7LQ69_9GAMM</name>
<keyword evidence="1" id="KW-0812">Transmembrane</keyword>